<dbReference type="NCBIfam" id="TIGR01182">
    <property type="entry name" value="eda"/>
    <property type="match status" value="1"/>
</dbReference>
<accession>A0ABS3KEL9</accession>
<dbReference type="Gene3D" id="3.20.20.70">
    <property type="entry name" value="Aldolase class I"/>
    <property type="match status" value="1"/>
</dbReference>
<dbReference type="GO" id="GO:0008675">
    <property type="term" value="F:2-dehydro-3-deoxy-phosphogluconate aldolase activity"/>
    <property type="evidence" value="ECO:0007669"/>
    <property type="project" value="UniProtKB-EC"/>
</dbReference>
<dbReference type="EMBL" id="JACTNF010000011">
    <property type="protein sequence ID" value="MBO1075395.1"/>
    <property type="molecule type" value="Genomic_DNA"/>
</dbReference>
<keyword evidence="5" id="KW-0119">Carbohydrate metabolism</keyword>
<evidence type="ECO:0000256" key="1">
    <source>
        <dbReference type="ARBA" id="ARBA00004761"/>
    </source>
</evidence>
<keyword evidence="4 6" id="KW-0456">Lyase</keyword>
<evidence type="ECO:0000256" key="3">
    <source>
        <dbReference type="ARBA" id="ARBA00011233"/>
    </source>
</evidence>
<dbReference type="SUPFAM" id="SSF51569">
    <property type="entry name" value="Aldolase"/>
    <property type="match status" value="1"/>
</dbReference>
<comment type="subunit">
    <text evidence="3">Homotrimer.</text>
</comment>
<keyword evidence="7" id="KW-1185">Reference proteome</keyword>
<dbReference type="EC" id="4.1.3.16" evidence="6"/>
<evidence type="ECO:0000313" key="7">
    <source>
        <dbReference type="Proteomes" id="UP001518990"/>
    </source>
</evidence>
<dbReference type="EC" id="4.1.2.14" evidence="6"/>
<dbReference type="CDD" id="cd00452">
    <property type="entry name" value="KDPG_aldolase"/>
    <property type="match status" value="1"/>
</dbReference>
<evidence type="ECO:0000256" key="2">
    <source>
        <dbReference type="ARBA" id="ARBA00006906"/>
    </source>
</evidence>
<dbReference type="Pfam" id="PF01081">
    <property type="entry name" value="Aldolase"/>
    <property type="match status" value="1"/>
</dbReference>
<reference evidence="6 7" key="1">
    <citation type="submission" date="2020-09" db="EMBL/GenBank/DDBJ databases">
        <title>Roseomonas.</title>
        <authorList>
            <person name="Zhu W."/>
        </authorList>
    </citation>
    <scope>NUCLEOTIDE SEQUENCE [LARGE SCALE GENOMIC DNA]</scope>
    <source>
        <strain evidence="6 7">1311</strain>
    </source>
</reference>
<evidence type="ECO:0000313" key="6">
    <source>
        <dbReference type="EMBL" id="MBO1075395.1"/>
    </source>
</evidence>
<dbReference type="InterPro" id="IPR013785">
    <property type="entry name" value="Aldolase_TIM"/>
</dbReference>
<comment type="caution">
    <text evidence="6">The sequence shown here is derived from an EMBL/GenBank/DDBJ whole genome shotgun (WGS) entry which is preliminary data.</text>
</comment>
<dbReference type="PANTHER" id="PTHR30246">
    <property type="entry name" value="2-KETO-3-DEOXY-6-PHOSPHOGLUCONATE ALDOLASE"/>
    <property type="match status" value="1"/>
</dbReference>
<dbReference type="Proteomes" id="UP001518990">
    <property type="component" value="Unassembled WGS sequence"/>
</dbReference>
<organism evidence="6 7">
    <name type="scientific">Roseomonas marmotae</name>
    <dbReference type="NCBI Taxonomy" id="2768161"/>
    <lineage>
        <taxon>Bacteria</taxon>
        <taxon>Pseudomonadati</taxon>
        <taxon>Pseudomonadota</taxon>
        <taxon>Alphaproteobacteria</taxon>
        <taxon>Acetobacterales</taxon>
        <taxon>Roseomonadaceae</taxon>
        <taxon>Roseomonas</taxon>
    </lineage>
</organism>
<comment type="similarity">
    <text evidence="2">Belongs to the KHG/KDPG aldolase family.</text>
</comment>
<dbReference type="GO" id="GO:0008700">
    <property type="term" value="F:(R,S)-4-hydroxy-2-oxoglutarate aldolase activity"/>
    <property type="evidence" value="ECO:0007669"/>
    <property type="project" value="UniProtKB-EC"/>
</dbReference>
<gene>
    <name evidence="6" type="primary">eda</name>
    <name evidence="6" type="ORF">IAI60_12345</name>
</gene>
<sequence>MEAVAQHSLIDTFRAARIVPVVRTSNAARAATAVEWLKGAGITIFEITLTIPDALSVIRDAASDPSLLVGVGTVPDAAAAEASLKAGAKFIVSPWVEPALVAPSRAAGACVMLGAFTPTEVRAARAAGADVVKIFPASSAGGPGHIRALRSVFPDVVFCPTGGVDARNAGDYIAAGAAFVGIGGKLVDEGAIAANNRGAVEAAAREALGILRA</sequence>
<evidence type="ECO:0000256" key="5">
    <source>
        <dbReference type="ARBA" id="ARBA00023277"/>
    </source>
</evidence>
<evidence type="ECO:0000256" key="4">
    <source>
        <dbReference type="ARBA" id="ARBA00023239"/>
    </source>
</evidence>
<comment type="pathway">
    <text evidence="1">Carbohydrate acid metabolism.</text>
</comment>
<dbReference type="InterPro" id="IPR000887">
    <property type="entry name" value="Aldlse_KDPG_KHG"/>
</dbReference>
<dbReference type="PANTHER" id="PTHR30246:SF1">
    <property type="entry name" value="2-DEHYDRO-3-DEOXY-6-PHOSPHOGALACTONATE ALDOLASE-RELATED"/>
    <property type="match status" value="1"/>
</dbReference>
<proteinExistence type="inferred from homology"/>
<name>A0ABS3KEL9_9PROT</name>
<dbReference type="RefSeq" id="WP_207447592.1">
    <property type="nucleotide sequence ID" value="NZ_JACTNF010000011.1"/>
</dbReference>
<protein>
    <submittedName>
        <fullName evidence="6">Bifunctional 4-hydroxy-2-oxoglutarate aldolase/2-dehydro-3-deoxy-phosphogluconate aldolase</fullName>
        <ecNumber evidence="6">4.1.2.14</ecNumber>
        <ecNumber evidence="6">4.1.3.16</ecNumber>
    </submittedName>
</protein>